<dbReference type="AlphaFoldDB" id="A0A0F9JR36"/>
<feature type="domain" description="GATA-type" evidence="1">
    <location>
        <begin position="46"/>
        <end position="92"/>
    </location>
</feature>
<protein>
    <recommendedName>
        <fullName evidence="1">GATA-type domain-containing protein</fullName>
    </recommendedName>
</protein>
<gene>
    <name evidence="2" type="ORF">LCGC14_1423600</name>
</gene>
<dbReference type="InterPro" id="IPR013429">
    <property type="entry name" value="Regulatory_FmdB_Zinc_ribbon"/>
</dbReference>
<proteinExistence type="predicted"/>
<dbReference type="NCBIfam" id="TIGR02605">
    <property type="entry name" value="CxxC_CxxC_SSSS"/>
    <property type="match status" value="1"/>
</dbReference>
<reference evidence="2" key="1">
    <citation type="journal article" date="2015" name="Nature">
        <title>Complex archaea that bridge the gap between prokaryotes and eukaryotes.</title>
        <authorList>
            <person name="Spang A."/>
            <person name="Saw J.H."/>
            <person name="Jorgensen S.L."/>
            <person name="Zaremba-Niedzwiedzka K."/>
            <person name="Martijn J."/>
            <person name="Lind A.E."/>
            <person name="van Eijk R."/>
            <person name="Schleper C."/>
            <person name="Guy L."/>
            <person name="Ettema T.J."/>
        </authorList>
    </citation>
    <scope>NUCLEOTIDE SEQUENCE</scope>
</reference>
<dbReference type="InterPro" id="IPR000679">
    <property type="entry name" value="Znf_GATA"/>
</dbReference>
<evidence type="ECO:0000259" key="1">
    <source>
        <dbReference type="PROSITE" id="PS50114"/>
    </source>
</evidence>
<name>A0A0F9JR36_9ZZZZ</name>
<dbReference type="SMART" id="SM00834">
    <property type="entry name" value="CxxC_CXXC_SSSS"/>
    <property type="match status" value="1"/>
</dbReference>
<evidence type="ECO:0000313" key="2">
    <source>
        <dbReference type="EMBL" id="KKM72133.1"/>
    </source>
</evidence>
<dbReference type="PROSITE" id="PS50114">
    <property type="entry name" value="GATA_ZN_FINGER_2"/>
    <property type="match status" value="1"/>
</dbReference>
<organism evidence="2">
    <name type="scientific">marine sediment metagenome</name>
    <dbReference type="NCBI Taxonomy" id="412755"/>
    <lineage>
        <taxon>unclassified sequences</taxon>
        <taxon>metagenomes</taxon>
        <taxon>ecological metagenomes</taxon>
    </lineage>
</organism>
<sequence>MLRVWRPSSMQRYLRVGSPSSAHLAGDLLQFLGDQAIPIYDYSCACGEVTEKLWQRVEDSSILCPACGHSARRVEVYESQYTRTDSGGMQGRMGKAGTIPEGVERYARNSATIEKETGNKSGLKLR</sequence>
<dbReference type="GO" id="GO:0043565">
    <property type="term" value="F:sequence-specific DNA binding"/>
    <property type="evidence" value="ECO:0007669"/>
    <property type="project" value="InterPro"/>
</dbReference>
<comment type="caution">
    <text evidence="2">The sequence shown here is derived from an EMBL/GenBank/DDBJ whole genome shotgun (WGS) entry which is preliminary data.</text>
</comment>
<dbReference type="EMBL" id="LAZR01009524">
    <property type="protein sequence ID" value="KKM72133.1"/>
    <property type="molecule type" value="Genomic_DNA"/>
</dbReference>
<dbReference type="GO" id="GO:0006355">
    <property type="term" value="P:regulation of DNA-templated transcription"/>
    <property type="evidence" value="ECO:0007669"/>
    <property type="project" value="InterPro"/>
</dbReference>
<accession>A0A0F9JR36</accession>